<dbReference type="PANTHER" id="PTHR38457:SF1">
    <property type="entry name" value="REGULATOR ABRB-RELATED"/>
    <property type="match status" value="1"/>
</dbReference>
<comment type="caution">
    <text evidence="2">The sequence shown here is derived from an EMBL/GenBank/DDBJ whole genome shotgun (WGS) entry which is preliminary data.</text>
</comment>
<reference evidence="2 3" key="1">
    <citation type="submission" date="2020-07" db="EMBL/GenBank/DDBJ databases">
        <title>Fungal Genomes of the International Space Station.</title>
        <authorList>
            <person name="Seuylemezian A."/>
            <person name="Singh N.K."/>
            <person name="Wood J."/>
            <person name="Venkateswaran K."/>
        </authorList>
    </citation>
    <scope>NUCLEOTIDE SEQUENCE [LARGE SCALE GENOMIC DNA]</scope>
    <source>
        <strain evidence="2 3">PL-B2</strain>
    </source>
</reference>
<feature type="transmembrane region" description="Helical" evidence="1">
    <location>
        <begin position="245"/>
        <end position="262"/>
    </location>
</feature>
<evidence type="ECO:0000313" key="2">
    <source>
        <dbReference type="EMBL" id="MBY0096048.1"/>
    </source>
</evidence>
<feature type="transmembrane region" description="Helical" evidence="1">
    <location>
        <begin position="57"/>
        <end position="79"/>
    </location>
</feature>
<evidence type="ECO:0000313" key="3">
    <source>
        <dbReference type="Proteomes" id="UP000769780"/>
    </source>
</evidence>
<keyword evidence="1" id="KW-0812">Transmembrane</keyword>
<dbReference type="RefSeq" id="WP_221871569.1">
    <property type="nucleotide sequence ID" value="NZ_JACWFH010000007.1"/>
</dbReference>
<dbReference type="NCBIfam" id="TIGR03082">
    <property type="entry name" value="Gneg_AbrB_dup"/>
    <property type="match status" value="2"/>
</dbReference>
<feature type="transmembrane region" description="Helical" evidence="1">
    <location>
        <begin position="337"/>
        <end position="355"/>
    </location>
</feature>
<dbReference type="Proteomes" id="UP000769780">
    <property type="component" value="Unassembled WGS sequence"/>
</dbReference>
<evidence type="ECO:0000256" key="1">
    <source>
        <dbReference type="SAM" id="Phobius"/>
    </source>
</evidence>
<accession>A0ABS7K1B5</accession>
<protein>
    <submittedName>
        <fullName evidence="2">AbrB family transcriptional regulator</fullName>
    </submittedName>
</protein>
<keyword evidence="1" id="KW-0472">Membrane</keyword>
<organism evidence="2 3">
    <name type="scientific">Mesobacillus maritimus</name>
    <dbReference type="NCBI Taxonomy" id="1643336"/>
    <lineage>
        <taxon>Bacteria</taxon>
        <taxon>Bacillati</taxon>
        <taxon>Bacillota</taxon>
        <taxon>Bacilli</taxon>
        <taxon>Bacillales</taxon>
        <taxon>Bacillaceae</taxon>
        <taxon>Mesobacillus</taxon>
    </lineage>
</organism>
<proteinExistence type="predicted"/>
<feature type="transmembrane region" description="Helical" evidence="1">
    <location>
        <begin position="151"/>
        <end position="174"/>
    </location>
</feature>
<feature type="transmembrane region" description="Helical" evidence="1">
    <location>
        <begin position="274"/>
        <end position="299"/>
    </location>
</feature>
<sequence length="371" mass="40196">MKKLWHQYISIHSPTLTAFFAALAGGGIFTLIGAPVPWLLGPIAAVMLTTKFSKNELYWPVSVRNTGMIIIGYSFGLSLTKEALIEISAKLPAMLILTIALIAFCAAIAYFISKGTGVDYPTILTGSIPGGLSQMILFAEEAKGIDITTVSFLQVTRLLMIVFIVPFIVVSGPFSEGNTLSSILNGNVTEYAPIFPNGLIYALLCVVMAVIGQKMKVPTPYLLGPIVGTTILNLTDLHASTLPTYILDISQVMIGVYIGLMLKPDKLKAKGKMMVLAVLSGIVLIFGSMLLSLLLVHYYGVSISTSFLSLAPGGMDQMGILAHETNADISMVTAFQIFRLLFIFFAVPPFLRWIFRESIIKANEQTKQRSG</sequence>
<keyword evidence="1" id="KW-1133">Transmembrane helix</keyword>
<dbReference type="InterPro" id="IPR007820">
    <property type="entry name" value="AbrB_fam"/>
</dbReference>
<keyword evidence="3" id="KW-1185">Reference proteome</keyword>
<dbReference type="InterPro" id="IPR017516">
    <property type="entry name" value="AbrB_dup"/>
</dbReference>
<feature type="transmembrane region" description="Helical" evidence="1">
    <location>
        <begin position="91"/>
        <end position="112"/>
    </location>
</feature>
<dbReference type="Pfam" id="PF05145">
    <property type="entry name" value="AbrB"/>
    <property type="match status" value="1"/>
</dbReference>
<dbReference type="PIRSF" id="PIRSF038991">
    <property type="entry name" value="Protein_AbrB"/>
    <property type="match status" value="1"/>
</dbReference>
<name>A0ABS7K1B5_9BACI</name>
<gene>
    <name evidence="2" type="ORF">H0185_04415</name>
</gene>
<dbReference type="PANTHER" id="PTHR38457">
    <property type="entry name" value="REGULATOR ABRB-RELATED"/>
    <property type="match status" value="1"/>
</dbReference>
<dbReference type="EMBL" id="JACWFH010000007">
    <property type="protein sequence ID" value="MBY0096048.1"/>
    <property type="molecule type" value="Genomic_DNA"/>
</dbReference>
<feature type="transmembrane region" description="Helical" evidence="1">
    <location>
        <begin position="194"/>
        <end position="212"/>
    </location>
</feature>